<feature type="chain" id="PRO_5035168569" evidence="1">
    <location>
        <begin position="28"/>
        <end position="275"/>
    </location>
</feature>
<name>A0A8J5K0Q3_HOMAM</name>
<feature type="signal peptide" evidence="1">
    <location>
        <begin position="1"/>
        <end position="27"/>
    </location>
</feature>
<evidence type="ECO:0000313" key="2">
    <source>
        <dbReference type="EMBL" id="KAG7164443.1"/>
    </source>
</evidence>
<accession>A0A8J5K0Q3</accession>
<dbReference type="AlphaFoldDB" id="A0A8J5K0Q3"/>
<comment type="caution">
    <text evidence="2">The sequence shown here is derived from an EMBL/GenBank/DDBJ whole genome shotgun (WGS) entry which is preliminary data.</text>
</comment>
<keyword evidence="3" id="KW-1185">Reference proteome</keyword>
<keyword evidence="1" id="KW-0732">Signal</keyword>
<reference evidence="2" key="1">
    <citation type="journal article" date="2021" name="Sci. Adv.">
        <title>The American lobster genome reveals insights on longevity, neural, and immune adaptations.</title>
        <authorList>
            <person name="Polinski J.M."/>
            <person name="Zimin A.V."/>
            <person name="Clark K.F."/>
            <person name="Kohn A.B."/>
            <person name="Sadowski N."/>
            <person name="Timp W."/>
            <person name="Ptitsyn A."/>
            <person name="Khanna P."/>
            <person name="Romanova D.Y."/>
            <person name="Williams P."/>
            <person name="Greenwood S.J."/>
            <person name="Moroz L.L."/>
            <person name="Walt D.R."/>
            <person name="Bodnar A.G."/>
        </authorList>
    </citation>
    <scope>NUCLEOTIDE SEQUENCE</scope>
    <source>
        <strain evidence="2">GMGI-L3</strain>
    </source>
</reference>
<organism evidence="2 3">
    <name type="scientific">Homarus americanus</name>
    <name type="common">American lobster</name>
    <dbReference type="NCBI Taxonomy" id="6706"/>
    <lineage>
        <taxon>Eukaryota</taxon>
        <taxon>Metazoa</taxon>
        <taxon>Ecdysozoa</taxon>
        <taxon>Arthropoda</taxon>
        <taxon>Crustacea</taxon>
        <taxon>Multicrustacea</taxon>
        <taxon>Malacostraca</taxon>
        <taxon>Eumalacostraca</taxon>
        <taxon>Eucarida</taxon>
        <taxon>Decapoda</taxon>
        <taxon>Pleocyemata</taxon>
        <taxon>Astacidea</taxon>
        <taxon>Nephropoidea</taxon>
        <taxon>Nephropidae</taxon>
        <taxon>Homarus</taxon>
    </lineage>
</organism>
<protein>
    <submittedName>
        <fullName evidence="2">Cuticle protein</fullName>
    </submittedName>
</protein>
<gene>
    <name evidence="2" type="ORF">Hamer_G003649</name>
</gene>
<dbReference type="EMBL" id="JAHLQT010025476">
    <property type="protein sequence ID" value="KAG7164443.1"/>
    <property type="molecule type" value="Genomic_DNA"/>
</dbReference>
<dbReference type="Proteomes" id="UP000747542">
    <property type="component" value="Unassembled WGS sequence"/>
</dbReference>
<proteinExistence type="predicted"/>
<sequence>MCRPEAAAVGIMRSLVMLSVVVGVALGQGYIPDTPEVLAARNAFVKEYNRLAMLAAQAPDTHIYHEQLHHHPGATKHHHHHYGVPLPSLQQHAAVNAYKYSANLGLNEHYVPGPKTFSSVNHLAGHMAGHQAFTAQDAPVVPWTGPLADTVPAGLNGQVKDTPGVAAAKDEHFKALKMATHTPTGHTPYTHTFHPPASHSFQHIPAPAQALFPAPAQALFPAPAPVKPWTGPMADTVPAGVDGFVRDTPGVANAKAAHYQALASALGYQGVNFAV</sequence>
<evidence type="ECO:0000256" key="1">
    <source>
        <dbReference type="SAM" id="SignalP"/>
    </source>
</evidence>
<evidence type="ECO:0000313" key="3">
    <source>
        <dbReference type="Proteomes" id="UP000747542"/>
    </source>
</evidence>